<reference evidence="3" key="1">
    <citation type="journal article" date="2019" name="Int. J. Syst. Evol. Microbiol.">
        <title>The Global Catalogue of Microorganisms (GCM) 10K type strain sequencing project: providing services to taxonomists for standard genome sequencing and annotation.</title>
        <authorList>
            <consortium name="The Broad Institute Genomics Platform"/>
            <consortium name="The Broad Institute Genome Sequencing Center for Infectious Disease"/>
            <person name="Wu L."/>
            <person name="Ma J."/>
        </authorList>
    </citation>
    <scope>NUCLEOTIDE SEQUENCE [LARGE SCALE GENOMIC DNA]</scope>
    <source>
        <strain evidence="3">JCM 14162</strain>
    </source>
</reference>
<feature type="signal peptide" evidence="1">
    <location>
        <begin position="1"/>
        <end position="33"/>
    </location>
</feature>
<evidence type="ECO:0000313" key="2">
    <source>
        <dbReference type="EMBL" id="GAA0485378.1"/>
    </source>
</evidence>
<protein>
    <submittedName>
        <fullName evidence="2">Uncharacterized protein</fullName>
    </submittedName>
</protein>
<dbReference type="Proteomes" id="UP001500713">
    <property type="component" value="Unassembled WGS sequence"/>
</dbReference>
<evidence type="ECO:0000256" key="1">
    <source>
        <dbReference type="SAM" id="SignalP"/>
    </source>
</evidence>
<name>A0ABP3KQZ5_9SPHN</name>
<feature type="chain" id="PRO_5047240679" evidence="1">
    <location>
        <begin position="34"/>
        <end position="333"/>
    </location>
</feature>
<gene>
    <name evidence="2" type="ORF">GCM10009096_30120</name>
</gene>
<dbReference type="RefSeq" id="WP_343760144.1">
    <property type="nucleotide sequence ID" value="NZ_BAAAEM010000003.1"/>
</dbReference>
<accession>A0ABP3KQZ5</accession>
<dbReference type="EMBL" id="BAAAEM010000003">
    <property type="protein sequence ID" value="GAA0485378.1"/>
    <property type="molecule type" value="Genomic_DNA"/>
</dbReference>
<keyword evidence="1" id="KW-0732">Signal</keyword>
<proteinExistence type="predicted"/>
<organism evidence="2 3">
    <name type="scientific">Parasphingorhabdus litoris</name>
    <dbReference type="NCBI Taxonomy" id="394733"/>
    <lineage>
        <taxon>Bacteria</taxon>
        <taxon>Pseudomonadati</taxon>
        <taxon>Pseudomonadota</taxon>
        <taxon>Alphaproteobacteria</taxon>
        <taxon>Sphingomonadales</taxon>
        <taxon>Sphingomonadaceae</taxon>
        <taxon>Parasphingorhabdus</taxon>
    </lineage>
</organism>
<evidence type="ECO:0000313" key="3">
    <source>
        <dbReference type="Proteomes" id="UP001500713"/>
    </source>
</evidence>
<comment type="caution">
    <text evidence="2">The sequence shown here is derived from an EMBL/GenBank/DDBJ whole genome shotgun (WGS) entry which is preliminary data.</text>
</comment>
<sequence length="333" mass="35505">MPTHPKPQAANAFSLLGLALWLLSLFAVAPAWAGTVVFPGEGAVGLEPPGAMTKADSFAGFQDSEEGASILIAEFPREAYAEIAPQFNAETLSARMAVTGPVQKLTLASDVEALLATGTQTQQGIAYRKWVMIAQGAEVTAMITVQLPVTSEAYTDAQIRDTLNSVRFQPRGSLEDEISRLPFTVAERADFRAVRTLAGSGLILTDGPKDVVTDASQPLVIIASSLGSNPSVGALSEDERMQLALNAMKTLTLKDVQVESTDVEPDGDVLIAGKGIDQEEREMSLRQIMRFGPAGHVRTVCMFTAEQDIAERCDRVGQAVTLKVRGAGMKAEE</sequence>
<keyword evidence="3" id="KW-1185">Reference proteome</keyword>